<dbReference type="VEuPathDB" id="PlasmoDB:AK88_05443"/>
<feature type="region of interest" description="Disordered" evidence="1">
    <location>
        <begin position="261"/>
        <end position="313"/>
    </location>
</feature>
<gene>
    <name evidence="3" type="ORF">AK88_05443</name>
</gene>
<sequence>MSAKQLGALLVEYVRSRGVYMSGEEYQNMLLKDIYNQLREFVVYMEKKENIILFSVNCDDHGWWHEGAGIRQMNTPGNIPICRLMVGALYFMNNNKWKRQRGERADTADDRLKDYVGCAIVNMFEELLLEASCGANWGIEQAWYIMRKIEAAIPGLITDKICNLQQAENIQIGKWSMKDKIKKWLDANEKFKAKLQVQKVGKQCTGNAKSTSKDERASTALSEGHASKIKQTKSAEKILWGRVKTVVREARKEVRHQIKEMHKNKTSQHYANVTRGGEFIDISDPEDDDDDEDDEDAQEEDVNGKKSKGTECY</sequence>
<feature type="region of interest" description="Disordered" evidence="1">
    <location>
        <begin position="203"/>
        <end position="228"/>
    </location>
</feature>
<dbReference type="GeneID" id="24270757"/>
<organism evidence="3 4">
    <name type="scientific">Plasmodium fragile</name>
    <dbReference type="NCBI Taxonomy" id="5857"/>
    <lineage>
        <taxon>Eukaryota</taxon>
        <taxon>Sar</taxon>
        <taxon>Alveolata</taxon>
        <taxon>Apicomplexa</taxon>
        <taxon>Aconoidasida</taxon>
        <taxon>Haemosporida</taxon>
        <taxon>Plasmodiidae</taxon>
        <taxon>Plasmodium</taxon>
        <taxon>Plasmodium (Plasmodium)</taxon>
    </lineage>
</organism>
<reference evidence="3 4" key="1">
    <citation type="submission" date="2014-03" db="EMBL/GenBank/DDBJ databases">
        <title>The Genome Sequence of Plasmodium fragile nilgiri.</title>
        <authorList>
            <consortium name="The Broad Institute Genomics Platform"/>
            <consortium name="The Broad Institute Genome Sequencing Center for Infectious Disease"/>
            <person name="Neafsey D."/>
            <person name="Duraisingh M."/>
            <person name="Young S.K."/>
            <person name="Zeng Q."/>
            <person name="Gargeya S."/>
            <person name="Abouelleil A."/>
            <person name="Alvarado L."/>
            <person name="Chapman S.B."/>
            <person name="Gainer-Dewar J."/>
            <person name="Goldberg J."/>
            <person name="Griggs A."/>
            <person name="Gujja S."/>
            <person name="Hansen M."/>
            <person name="Howarth C."/>
            <person name="Imamovic A."/>
            <person name="Larimer J."/>
            <person name="Pearson M."/>
            <person name="Poon T.W."/>
            <person name="Priest M."/>
            <person name="Roberts A."/>
            <person name="Saif S."/>
            <person name="Shea T."/>
            <person name="Sykes S."/>
            <person name="Wortman J."/>
            <person name="Nusbaum C."/>
            <person name="Birren B."/>
        </authorList>
    </citation>
    <scope>NUCLEOTIDE SEQUENCE [LARGE SCALE GENOMIC DNA]</scope>
    <source>
        <strain evidence="4">nilgiri</strain>
    </source>
</reference>
<accession>A0A0D9QD32</accession>
<dbReference type="AlphaFoldDB" id="A0A0D9QD32"/>
<dbReference type="InterPro" id="IPR024290">
    <property type="entry name" value="SICA_extracell_a"/>
</dbReference>
<keyword evidence="4" id="KW-1185">Reference proteome</keyword>
<name>A0A0D9QD32_PLAFR</name>
<dbReference type="EMBL" id="KQ001774">
    <property type="protein sequence ID" value="KJP84923.1"/>
    <property type="molecule type" value="Genomic_DNA"/>
</dbReference>
<proteinExistence type="predicted"/>
<evidence type="ECO:0000259" key="2">
    <source>
        <dbReference type="Pfam" id="PF12887"/>
    </source>
</evidence>
<evidence type="ECO:0000256" key="1">
    <source>
        <dbReference type="SAM" id="MobiDB-lite"/>
    </source>
</evidence>
<dbReference type="RefSeq" id="XP_012338468.1">
    <property type="nucleotide sequence ID" value="XM_012483045.1"/>
</dbReference>
<feature type="domain" description="Schizont-infected cell agglutination extracellular alpha" evidence="2">
    <location>
        <begin position="23"/>
        <end position="184"/>
    </location>
</feature>
<feature type="compositionally biased region" description="Acidic residues" evidence="1">
    <location>
        <begin position="281"/>
        <end position="301"/>
    </location>
</feature>
<protein>
    <recommendedName>
        <fullName evidence="2">Schizont-infected cell agglutination extracellular alpha domain-containing protein</fullName>
    </recommendedName>
</protein>
<dbReference type="Pfam" id="PF12887">
    <property type="entry name" value="SICA_alpha"/>
    <property type="match status" value="1"/>
</dbReference>
<evidence type="ECO:0000313" key="4">
    <source>
        <dbReference type="Proteomes" id="UP000054561"/>
    </source>
</evidence>
<evidence type="ECO:0000313" key="3">
    <source>
        <dbReference type="EMBL" id="KJP84923.1"/>
    </source>
</evidence>
<dbReference type="Proteomes" id="UP000054561">
    <property type="component" value="Unassembled WGS sequence"/>
</dbReference>